<evidence type="ECO:0000256" key="2">
    <source>
        <dbReference type="SAM" id="Phobius"/>
    </source>
</evidence>
<evidence type="ECO:0000313" key="4">
    <source>
        <dbReference type="EMBL" id="RKN08329.1"/>
    </source>
</evidence>
<dbReference type="NCBIfam" id="NF038134">
    <property type="entry name" value="choice_anch_M"/>
    <property type="match status" value="1"/>
</dbReference>
<proteinExistence type="predicted"/>
<keyword evidence="2" id="KW-0812">Transmembrane</keyword>
<dbReference type="InterPro" id="IPR022435">
    <property type="entry name" value="Surface-anchored_actinobac"/>
</dbReference>
<feature type="chain" id="PRO_5038829803" evidence="3">
    <location>
        <begin position="37"/>
        <end position="325"/>
    </location>
</feature>
<dbReference type="Proteomes" id="UP000275024">
    <property type="component" value="Unassembled WGS sequence"/>
</dbReference>
<dbReference type="EMBL" id="RBDY01000011">
    <property type="protein sequence ID" value="RKN21635.1"/>
    <property type="molecule type" value="Genomic_DNA"/>
</dbReference>
<feature type="transmembrane region" description="Helical" evidence="2">
    <location>
        <begin position="284"/>
        <end position="308"/>
    </location>
</feature>
<accession>A0A3A9W692</accession>
<dbReference type="OrthoDB" id="4424311at2"/>
<gene>
    <name evidence="5" type="ORF">D7318_17050</name>
    <name evidence="4" type="ORF">D7319_15415</name>
</gene>
<evidence type="ECO:0000256" key="3">
    <source>
        <dbReference type="SAM" id="SignalP"/>
    </source>
</evidence>
<evidence type="ECO:0000313" key="6">
    <source>
        <dbReference type="Proteomes" id="UP000268652"/>
    </source>
</evidence>
<evidence type="ECO:0000256" key="1">
    <source>
        <dbReference type="SAM" id="MobiDB-lite"/>
    </source>
</evidence>
<dbReference type="RefSeq" id="WP_120697954.1">
    <property type="nucleotide sequence ID" value="NZ_RBDX01000011.1"/>
</dbReference>
<evidence type="ECO:0000313" key="5">
    <source>
        <dbReference type="EMBL" id="RKN21635.1"/>
    </source>
</evidence>
<comment type="caution">
    <text evidence="4">The sequence shown here is derived from an EMBL/GenBank/DDBJ whole genome shotgun (WGS) entry which is preliminary data.</text>
</comment>
<keyword evidence="3" id="KW-0732">Signal</keyword>
<reference evidence="6 7" key="1">
    <citation type="submission" date="2018-09" db="EMBL/GenBank/DDBJ databases">
        <title>Streptomyces sp. nov. DS1-2, an endophytic actinomycete isolated from roots of Dendrobium scabrilingue.</title>
        <authorList>
            <person name="Kuncharoen N."/>
            <person name="Kudo T."/>
            <person name="Ohkuma M."/>
            <person name="Yuki M."/>
            <person name="Tanasupawat S."/>
        </authorList>
    </citation>
    <scope>NUCLEOTIDE SEQUENCE [LARGE SCALE GENOMIC DNA]</scope>
    <source>
        <strain evidence="4 7">AZ1-7</strain>
        <strain evidence="5 6">DS1-2</strain>
    </source>
</reference>
<dbReference type="EMBL" id="RBDX01000011">
    <property type="protein sequence ID" value="RKN08329.1"/>
    <property type="molecule type" value="Genomic_DNA"/>
</dbReference>
<dbReference type="Proteomes" id="UP000268652">
    <property type="component" value="Unassembled WGS sequence"/>
</dbReference>
<sequence length="325" mass="34100">MHARLSPAAPAARATTALLAAALLTGLGPGARAAHAQEGDGDLGQTVAPDEANATGEAVLDVGHVDIGPRFTDGEWHLHGRDDAQSPPVWRPLTDVVTRVVDAAVQQAPDDPDFAFLDAEPGSDLHVIPQTQAPEVIWLGWNTQDPEVRERVNRGVTLTMHGVEGPGHFAVFLQNGDLGAPDVLWDGDDPGPQELWVDLNTHTHANWVFTEPGVYVVDFEISADLITGERVSDRAPLRFAVGEETDAQEAFAAADPADEPPGERESAPPDANAADTASEGDGSVLPATLAVVGGVLLALLVAAAALTLRGRRARRLAEREDGAAS</sequence>
<dbReference type="NCBIfam" id="TIGR03769">
    <property type="entry name" value="P_ac_wall_RPT"/>
    <property type="match status" value="1"/>
</dbReference>
<keyword evidence="2" id="KW-1133">Transmembrane helix</keyword>
<evidence type="ECO:0000313" key="7">
    <source>
        <dbReference type="Proteomes" id="UP000275024"/>
    </source>
</evidence>
<keyword evidence="2" id="KW-0472">Membrane</keyword>
<name>A0A3A9W692_9ACTN</name>
<feature type="region of interest" description="Disordered" evidence="1">
    <location>
        <begin position="252"/>
        <end position="280"/>
    </location>
</feature>
<protein>
    <submittedName>
        <fullName evidence="4">Uncharacterized protein</fullName>
    </submittedName>
</protein>
<dbReference type="AlphaFoldDB" id="A0A3A9W692"/>
<feature type="signal peptide" evidence="3">
    <location>
        <begin position="1"/>
        <end position="36"/>
    </location>
</feature>
<organism evidence="4 7">
    <name type="scientific">Streptomyces radicis</name>
    <dbReference type="NCBI Taxonomy" id="1750517"/>
    <lineage>
        <taxon>Bacteria</taxon>
        <taxon>Bacillati</taxon>
        <taxon>Actinomycetota</taxon>
        <taxon>Actinomycetes</taxon>
        <taxon>Kitasatosporales</taxon>
        <taxon>Streptomycetaceae</taxon>
        <taxon>Streptomyces</taxon>
    </lineage>
</organism>
<keyword evidence="6" id="KW-1185">Reference proteome</keyword>